<dbReference type="PANTHER" id="PTHR47178">
    <property type="entry name" value="MONOOXYGENASE, FAD-BINDING"/>
    <property type="match status" value="1"/>
</dbReference>
<keyword evidence="8" id="KW-1185">Reference proteome</keyword>
<keyword evidence="2" id="KW-0285">Flavoprotein</keyword>
<keyword evidence="5" id="KW-0503">Monooxygenase</keyword>
<organism evidence="7 8">
    <name type="scientific">Cercophora samala</name>
    <dbReference type="NCBI Taxonomy" id="330535"/>
    <lineage>
        <taxon>Eukaryota</taxon>
        <taxon>Fungi</taxon>
        <taxon>Dikarya</taxon>
        <taxon>Ascomycota</taxon>
        <taxon>Pezizomycotina</taxon>
        <taxon>Sordariomycetes</taxon>
        <taxon>Sordariomycetidae</taxon>
        <taxon>Sordariales</taxon>
        <taxon>Lasiosphaeriaceae</taxon>
        <taxon>Cercophora</taxon>
    </lineage>
</organism>
<dbReference type="AlphaFoldDB" id="A0AA39ZB46"/>
<dbReference type="Pfam" id="PF01494">
    <property type="entry name" value="FAD_binding_3"/>
    <property type="match status" value="1"/>
</dbReference>
<proteinExistence type="predicted"/>
<keyword evidence="3" id="KW-0274">FAD</keyword>
<keyword evidence="4" id="KW-0560">Oxidoreductase</keyword>
<dbReference type="PANTHER" id="PTHR47178:SF3">
    <property type="entry name" value="FAD-BINDING DOMAIN-CONTAINING PROTEIN"/>
    <property type="match status" value="1"/>
</dbReference>
<dbReference type="InterPro" id="IPR036188">
    <property type="entry name" value="FAD/NAD-bd_sf"/>
</dbReference>
<evidence type="ECO:0000256" key="2">
    <source>
        <dbReference type="ARBA" id="ARBA00022630"/>
    </source>
</evidence>
<evidence type="ECO:0000256" key="5">
    <source>
        <dbReference type="ARBA" id="ARBA00023033"/>
    </source>
</evidence>
<evidence type="ECO:0000313" key="8">
    <source>
        <dbReference type="Proteomes" id="UP001174997"/>
    </source>
</evidence>
<comment type="caution">
    <text evidence="7">The sequence shown here is derived from an EMBL/GenBank/DDBJ whole genome shotgun (WGS) entry which is preliminary data.</text>
</comment>
<evidence type="ECO:0000256" key="3">
    <source>
        <dbReference type="ARBA" id="ARBA00022827"/>
    </source>
</evidence>
<protein>
    <recommendedName>
        <fullName evidence="6">FAD-binding domain-containing protein</fullName>
    </recommendedName>
</protein>
<evidence type="ECO:0000256" key="1">
    <source>
        <dbReference type="ARBA" id="ARBA00001974"/>
    </source>
</evidence>
<evidence type="ECO:0000256" key="4">
    <source>
        <dbReference type="ARBA" id="ARBA00023002"/>
    </source>
</evidence>
<dbReference type="Gene3D" id="3.50.50.60">
    <property type="entry name" value="FAD/NAD(P)-binding domain"/>
    <property type="match status" value="1"/>
</dbReference>
<dbReference type="SUPFAM" id="SSF51905">
    <property type="entry name" value="FAD/NAD(P)-binding domain"/>
    <property type="match status" value="1"/>
</dbReference>
<dbReference type="GO" id="GO:0071949">
    <property type="term" value="F:FAD binding"/>
    <property type="evidence" value="ECO:0007669"/>
    <property type="project" value="InterPro"/>
</dbReference>
<comment type="cofactor">
    <cofactor evidence="1">
        <name>FAD</name>
        <dbReference type="ChEBI" id="CHEBI:57692"/>
    </cofactor>
</comment>
<name>A0AA39ZB46_9PEZI</name>
<reference evidence="7" key="1">
    <citation type="submission" date="2023-06" db="EMBL/GenBank/DDBJ databases">
        <title>Genome-scale phylogeny and comparative genomics of the fungal order Sordariales.</title>
        <authorList>
            <consortium name="Lawrence Berkeley National Laboratory"/>
            <person name="Hensen N."/>
            <person name="Bonometti L."/>
            <person name="Westerberg I."/>
            <person name="Brannstrom I.O."/>
            <person name="Guillou S."/>
            <person name="Cros-Aarteil S."/>
            <person name="Calhoun S."/>
            <person name="Haridas S."/>
            <person name="Kuo A."/>
            <person name="Mondo S."/>
            <person name="Pangilinan J."/>
            <person name="Riley R."/>
            <person name="Labutti K."/>
            <person name="Andreopoulos B."/>
            <person name="Lipzen A."/>
            <person name="Chen C."/>
            <person name="Yanf M."/>
            <person name="Daum C."/>
            <person name="Ng V."/>
            <person name="Clum A."/>
            <person name="Steindorff A."/>
            <person name="Ohm R."/>
            <person name="Martin F."/>
            <person name="Silar P."/>
            <person name="Natvig D."/>
            <person name="Lalanne C."/>
            <person name="Gautier V."/>
            <person name="Ament-Velasquez S.L."/>
            <person name="Kruys A."/>
            <person name="Hutchinson M.I."/>
            <person name="Powell A.J."/>
            <person name="Barry K."/>
            <person name="Miller A.N."/>
            <person name="Grigoriev I.V."/>
            <person name="Debuchy R."/>
            <person name="Gladieux P."/>
            <person name="Thoren M.H."/>
            <person name="Johannesson H."/>
        </authorList>
    </citation>
    <scope>NUCLEOTIDE SEQUENCE</scope>
    <source>
        <strain evidence="7">CBS 307.81</strain>
    </source>
</reference>
<gene>
    <name evidence="7" type="ORF">QBC41DRAFT_227961</name>
</gene>
<dbReference type="EMBL" id="JAULSY010000068">
    <property type="protein sequence ID" value="KAK0667683.1"/>
    <property type="molecule type" value="Genomic_DNA"/>
</dbReference>
<evidence type="ECO:0000259" key="6">
    <source>
        <dbReference type="Pfam" id="PF01494"/>
    </source>
</evidence>
<evidence type="ECO:0000313" key="7">
    <source>
        <dbReference type="EMBL" id="KAK0667683.1"/>
    </source>
</evidence>
<feature type="domain" description="FAD-binding" evidence="6">
    <location>
        <begin position="10"/>
        <end position="352"/>
    </location>
</feature>
<dbReference type="PRINTS" id="PR00420">
    <property type="entry name" value="RNGMNOXGNASE"/>
</dbReference>
<dbReference type="GO" id="GO:0004497">
    <property type="term" value="F:monooxygenase activity"/>
    <property type="evidence" value="ECO:0007669"/>
    <property type="project" value="UniProtKB-KW"/>
</dbReference>
<dbReference type="InterPro" id="IPR002938">
    <property type="entry name" value="FAD-bd"/>
</dbReference>
<accession>A0AA39ZB46</accession>
<dbReference type="Proteomes" id="UP001174997">
    <property type="component" value="Unassembled WGS sequence"/>
</dbReference>
<sequence>MNDPKPLPRIAIIGGGVTGLLLAQGLQKHGYPVTVYERQPEHTTYDREWTMILHWAWPVIARMLPETLHPDIHTAYGDSTYAYDKPVEEIPFYNGTTGELMAKVPAPNCRRMSRTRMRKLCSRGLDIRWGVKILDMEVVGEEGPVRLFFCGDDKGEEMEEEVDVVIGADGAGSFVRRWLFDGQREVADAKNSTVAIGNGLVRYDDVELAGRLREESKVCVIATMPGRTFVSAAQEVLDPDDPLTWTFHTAWMWTQVTPIKVPIVGEEARALVKKRAAEANLAELFRSAIDKMPNDATFVVSQLKYWVTVPWNGRSGRVTLAGDAAHALLPARGQGLNQALADVDSLLSVFIDVKDSKPDLKAAVGRYEEDVFERGRKAALGSLEDAKDFMATEGFEKGTGRTAMEAFRRIEKDSL</sequence>